<gene>
    <name evidence="14" type="ORF">SAMN04488511_12910</name>
</gene>
<evidence type="ECO:0000256" key="12">
    <source>
        <dbReference type="SAM" id="Phobius"/>
    </source>
</evidence>
<dbReference type="GO" id="GO:0046872">
    <property type="term" value="F:metal ion binding"/>
    <property type="evidence" value="ECO:0007669"/>
    <property type="project" value="UniProtKB-KW"/>
</dbReference>
<organism evidence="14 15">
    <name type="scientific">Pedobacter suwonensis</name>
    <dbReference type="NCBI Taxonomy" id="332999"/>
    <lineage>
        <taxon>Bacteria</taxon>
        <taxon>Pseudomonadati</taxon>
        <taxon>Bacteroidota</taxon>
        <taxon>Sphingobacteriia</taxon>
        <taxon>Sphingobacteriales</taxon>
        <taxon>Sphingobacteriaceae</taxon>
        <taxon>Pedobacter</taxon>
    </lineage>
</organism>
<accession>A0A1I0UB74</accession>
<evidence type="ECO:0000256" key="4">
    <source>
        <dbReference type="ARBA" id="ARBA00022692"/>
    </source>
</evidence>
<sequence>MSIYQFSYLALPNNIFMYKNALQPSANFKKMARKSILAILLFVVTYLLLVSAAVVLTILSAYAGLMLIVAKPMVITIMLGGGLICFGVLILIFLVKFIFKVNKIDRSHLTQVTKAEQPALFKMIDEIVIAVGTDFPKKVYFSSEVNASVFYDSSFWSMFLPVRKNLHIGLGLMNTISIDELKAILAHEFGHFSQKSMRTGSYVYNVNQVIYNTLYDNEGYSHFAQQIANVSNYFAFFVVLAGKITGGIQFILKKIYDVVNLNHLALSREMEFHADTVAASIAGSDALITALHRLQLADYSLNNVFSYYNDKIKDKEKTNNIFPQQKFVMDFYASLQQIRTVHNLPIVSEEHYNKFNKSKLVLKDQWSSHPSTADRVTHLKQLNFPLKSYGSGIAIDLLVNKDEVLEQITKKLFDAVDYGDTPLISDLSKFEEGFFENQRQNAFHQLYNGYFDFRNPPHDLGADAFEKTTFTIALDVEDFFSDENLSLIYLHDGINEDLNLLKQIEDKTFDVKTFDYDGKRFTQDGCRDLISRLENESRDLEDQLKKLDIQIFEYFLSLSAEKGRKEEFVNFYGTYQAIHSLLEDQNNCHHKIAQATSFMHTRTAIETIEQQMHLVKNEEIKFKEELLKLLANPLYSEQINEEDKKLIEKFTSSDYKYFAGGSYFNLQVDELFESIQLFVKIINVTNFKSKKKLLDFQVELVNVHRSKSVSLIAD</sequence>
<dbReference type="PANTHER" id="PTHR43221">
    <property type="entry name" value="PROTEASE HTPX"/>
    <property type="match status" value="1"/>
</dbReference>
<dbReference type="Gene3D" id="3.30.2010.10">
    <property type="entry name" value="Metalloproteases ('zincins'), catalytic domain"/>
    <property type="match status" value="1"/>
</dbReference>
<dbReference type="Proteomes" id="UP000198836">
    <property type="component" value="Unassembled WGS sequence"/>
</dbReference>
<name>A0A1I0UB74_9SPHI</name>
<evidence type="ECO:0000256" key="2">
    <source>
        <dbReference type="ARBA" id="ARBA00022475"/>
    </source>
</evidence>
<keyword evidence="8 12" id="KW-1133">Transmembrane helix</keyword>
<feature type="transmembrane region" description="Helical" evidence="12">
    <location>
        <begin position="36"/>
        <end position="69"/>
    </location>
</feature>
<dbReference type="CDD" id="cd07328">
    <property type="entry name" value="M48_Ste24p_like"/>
    <property type="match status" value="1"/>
</dbReference>
<keyword evidence="5" id="KW-0479">Metal-binding</keyword>
<keyword evidence="15" id="KW-1185">Reference proteome</keyword>
<dbReference type="STRING" id="332999.SAMN04488511_12910"/>
<evidence type="ECO:0000313" key="14">
    <source>
        <dbReference type="EMBL" id="SFA60486.1"/>
    </source>
</evidence>
<dbReference type="InterPro" id="IPR001915">
    <property type="entry name" value="Peptidase_M48"/>
</dbReference>
<evidence type="ECO:0000256" key="7">
    <source>
        <dbReference type="ARBA" id="ARBA00022833"/>
    </source>
</evidence>
<keyword evidence="3 14" id="KW-0645">Protease</keyword>
<evidence type="ECO:0000256" key="11">
    <source>
        <dbReference type="SAM" id="Coils"/>
    </source>
</evidence>
<keyword evidence="2" id="KW-1003">Cell membrane</keyword>
<evidence type="ECO:0000256" key="3">
    <source>
        <dbReference type="ARBA" id="ARBA00022670"/>
    </source>
</evidence>
<dbReference type="AlphaFoldDB" id="A0A1I0UB74"/>
<keyword evidence="11" id="KW-0175">Coiled coil</keyword>
<comment type="cofactor">
    <cofactor evidence="1">
        <name>Zn(2+)</name>
        <dbReference type="ChEBI" id="CHEBI:29105"/>
    </cofactor>
</comment>
<feature type="transmembrane region" description="Helical" evidence="12">
    <location>
        <begin position="233"/>
        <end position="252"/>
    </location>
</feature>
<dbReference type="EMBL" id="FOJM01000029">
    <property type="protein sequence ID" value="SFA60486.1"/>
    <property type="molecule type" value="Genomic_DNA"/>
</dbReference>
<evidence type="ECO:0000259" key="13">
    <source>
        <dbReference type="Pfam" id="PF01435"/>
    </source>
</evidence>
<dbReference type="PANTHER" id="PTHR43221:SF2">
    <property type="entry name" value="PROTEASE HTPX HOMOLOG"/>
    <property type="match status" value="1"/>
</dbReference>
<feature type="domain" description="Peptidase M48" evidence="13">
    <location>
        <begin position="168"/>
        <end position="381"/>
    </location>
</feature>
<keyword evidence="6" id="KW-0378">Hydrolase</keyword>
<proteinExistence type="predicted"/>
<keyword evidence="9" id="KW-0482">Metalloprotease</keyword>
<feature type="coiled-coil region" evidence="11">
    <location>
        <begin position="523"/>
        <end position="550"/>
    </location>
</feature>
<protein>
    <submittedName>
        <fullName evidence="14">Zn-dependent protease with chaperone function</fullName>
    </submittedName>
</protein>
<dbReference type="InterPro" id="IPR050083">
    <property type="entry name" value="HtpX_protease"/>
</dbReference>
<keyword evidence="4 12" id="KW-0812">Transmembrane</keyword>
<keyword evidence="7" id="KW-0862">Zinc</keyword>
<evidence type="ECO:0000256" key="10">
    <source>
        <dbReference type="ARBA" id="ARBA00023136"/>
    </source>
</evidence>
<evidence type="ECO:0000256" key="6">
    <source>
        <dbReference type="ARBA" id="ARBA00022801"/>
    </source>
</evidence>
<reference evidence="15" key="1">
    <citation type="submission" date="2016-10" db="EMBL/GenBank/DDBJ databases">
        <authorList>
            <person name="Varghese N."/>
            <person name="Submissions S."/>
        </authorList>
    </citation>
    <scope>NUCLEOTIDE SEQUENCE [LARGE SCALE GENOMIC DNA]</scope>
    <source>
        <strain evidence="15">DSM 18130</strain>
    </source>
</reference>
<evidence type="ECO:0000256" key="5">
    <source>
        <dbReference type="ARBA" id="ARBA00022723"/>
    </source>
</evidence>
<evidence type="ECO:0000313" key="15">
    <source>
        <dbReference type="Proteomes" id="UP000198836"/>
    </source>
</evidence>
<keyword evidence="10 12" id="KW-0472">Membrane</keyword>
<evidence type="ECO:0000256" key="9">
    <source>
        <dbReference type="ARBA" id="ARBA00023049"/>
    </source>
</evidence>
<dbReference type="GO" id="GO:0004222">
    <property type="term" value="F:metalloendopeptidase activity"/>
    <property type="evidence" value="ECO:0007669"/>
    <property type="project" value="InterPro"/>
</dbReference>
<dbReference type="Pfam" id="PF01435">
    <property type="entry name" value="Peptidase_M48"/>
    <property type="match status" value="1"/>
</dbReference>
<evidence type="ECO:0000256" key="1">
    <source>
        <dbReference type="ARBA" id="ARBA00001947"/>
    </source>
</evidence>
<evidence type="ECO:0000256" key="8">
    <source>
        <dbReference type="ARBA" id="ARBA00022989"/>
    </source>
</evidence>
<dbReference type="GO" id="GO:0006508">
    <property type="term" value="P:proteolysis"/>
    <property type="evidence" value="ECO:0007669"/>
    <property type="project" value="UniProtKB-KW"/>
</dbReference>
<feature type="transmembrane region" description="Helical" evidence="12">
    <location>
        <begin position="75"/>
        <end position="99"/>
    </location>
</feature>